<dbReference type="InterPro" id="IPR013740">
    <property type="entry name" value="Redoxin"/>
</dbReference>
<dbReference type="RefSeq" id="WP_124977678.1">
    <property type="nucleotide sequence ID" value="NZ_BDQK01000001.1"/>
</dbReference>
<dbReference type="PANTHER" id="PTHR10430:SF16">
    <property type="entry name" value="PEROXIREDOXIN-5, MITOCHONDRIAL"/>
    <property type="match status" value="1"/>
</dbReference>
<dbReference type="Gene3D" id="3.40.30.10">
    <property type="entry name" value="Glutaredoxin"/>
    <property type="match status" value="1"/>
</dbReference>
<evidence type="ECO:0000256" key="4">
    <source>
        <dbReference type="RuleBase" id="RU366011"/>
    </source>
</evidence>
<dbReference type="AlphaFoldDB" id="A0A401ICG8"/>
<sequence length="190" mass="21071">MAVIDRVPDVVFKTRVRDESVGGSNPYRWQDLTTQEIFGGKKVIVFSLPGAFTPTCSSNHLPRYEELYAEFQSLGVDKIVCISVNDAFVMFKWGQQQEAKNVFLLPDGAGEFTRKMGMLVDKSNIGFGMRSWRYSMLVNDGNIEKLFVEPGFSDNCATDPFEVSDADTMLAYLKGTQPGGVSAPRLAFVG</sequence>
<evidence type="ECO:0000259" key="5">
    <source>
        <dbReference type="PROSITE" id="PS51352"/>
    </source>
</evidence>
<dbReference type="EMBL" id="BDQK01000001">
    <property type="protein sequence ID" value="GBF78931.1"/>
    <property type="molecule type" value="Genomic_DNA"/>
</dbReference>
<dbReference type="GO" id="GO:0008379">
    <property type="term" value="F:thioredoxin peroxidase activity"/>
    <property type="evidence" value="ECO:0007669"/>
    <property type="project" value="InterPro"/>
</dbReference>
<dbReference type="SUPFAM" id="SSF52833">
    <property type="entry name" value="Thioredoxin-like"/>
    <property type="match status" value="1"/>
</dbReference>
<dbReference type="InterPro" id="IPR036249">
    <property type="entry name" value="Thioredoxin-like_sf"/>
</dbReference>
<dbReference type="OrthoDB" id="9800621at2"/>
<comment type="similarity">
    <text evidence="4">Belongs to the peroxiredoxin family. Prx5 subfamily.</text>
</comment>
<feature type="active site" description="Cysteine sulfenic acid (-SOH) intermediate" evidence="3">
    <location>
        <position position="56"/>
    </location>
</feature>
<dbReference type="PROSITE" id="PS51352">
    <property type="entry name" value="THIOREDOXIN_2"/>
    <property type="match status" value="1"/>
</dbReference>
<comment type="function">
    <text evidence="4">Thiol-specific peroxidase that catalyzes the reduction of hydrogen peroxide and organic hydroperoxides to water and alcohols, respectively. Plays a role in cell protection against oxidative stress by detoxifying peroxides.</text>
</comment>
<keyword evidence="4" id="KW-0049">Antioxidant</keyword>
<dbReference type="InterPro" id="IPR013766">
    <property type="entry name" value="Thioredoxin_domain"/>
</dbReference>
<comment type="catalytic activity">
    <reaction evidence="4">
        <text>a hydroperoxide + 2 glutathione = an alcohol + glutathione disulfide + H2O</text>
        <dbReference type="Rhea" id="RHEA:62632"/>
        <dbReference type="ChEBI" id="CHEBI:15377"/>
        <dbReference type="ChEBI" id="CHEBI:30879"/>
        <dbReference type="ChEBI" id="CHEBI:35924"/>
        <dbReference type="ChEBI" id="CHEBI:57925"/>
        <dbReference type="ChEBI" id="CHEBI:58297"/>
        <dbReference type="EC" id="1.11.1.27"/>
    </reaction>
</comment>
<proteinExistence type="inferred from homology"/>
<evidence type="ECO:0000313" key="6">
    <source>
        <dbReference type="EMBL" id="GBF78931.1"/>
    </source>
</evidence>
<dbReference type="CDD" id="cd03013">
    <property type="entry name" value="PRX5_like"/>
    <property type="match status" value="1"/>
</dbReference>
<dbReference type="GO" id="GO:0042744">
    <property type="term" value="P:hydrogen peroxide catabolic process"/>
    <property type="evidence" value="ECO:0007669"/>
    <property type="project" value="TreeGrafter"/>
</dbReference>
<dbReference type="EC" id="1.11.1.27" evidence="4"/>
<dbReference type="GO" id="GO:0005737">
    <property type="term" value="C:cytoplasm"/>
    <property type="evidence" value="ECO:0007669"/>
    <property type="project" value="TreeGrafter"/>
</dbReference>
<keyword evidence="4" id="KW-0676">Redox-active center</keyword>
<keyword evidence="7" id="KW-1185">Reference proteome</keyword>
<evidence type="ECO:0000313" key="7">
    <source>
        <dbReference type="Proteomes" id="UP000287247"/>
    </source>
</evidence>
<keyword evidence="2 4" id="KW-0560">Oxidoreductase</keyword>
<dbReference type="InterPro" id="IPR037944">
    <property type="entry name" value="PRX5-like"/>
</dbReference>
<dbReference type="GO" id="GO:0034599">
    <property type="term" value="P:cellular response to oxidative stress"/>
    <property type="evidence" value="ECO:0007669"/>
    <property type="project" value="InterPro"/>
</dbReference>
<protein>
    <recommendedName>
        <fullName evidence="4">Glutathione-dependent peroxiredoxin</fullName>
        <ecNumber evidence="4">1.11.1.27</ecNumber>
    </recommendedName>
</protein>
<name>A0A401ICG8_APHSA</name>
<accession>A0A401ICG8</accession>
<evidence type="ECO:0000256" key="1">
    <source>
        <dbReference type="ARBA" id="ARBA00022559"/>
    </source>
</evidence>
<dbReference type="Pfam" id="PF08534">
    <property type="entry name" value="Redoxin"/>
    <property type="match status" value="1"/>
</dbReference>
<evidence type="ECO:0000256" key="2">
    <source>
        <dbReference type="ARBA" id="ARBA00023002"/>
    </source>
</evidence>
<comment type="caution">
    <text evidence="6">The sequence shown here is derived from an EMBL/GenBank/DDBJ whole genome shotgun (WGS) entry which is preliminary data.</text>
</comment>
<dbReference type="Proteomes" id="UP000287247">
    <property type="component" value="Unassembled WGS sequence"/>
</dbReference>
<keyword evidence="1 4" id="KW-0575">Peroxidase</keyword>
<dbReference type="PANTHER" id="PTHR10430">
    <property type="entry name" value="PEROXIREDOXIN"/>
    <property type="match status" value="1"/>
</dbReference>
<evidence type="ECO:0000256" key="3">
    <source>
        <dbReference type="PIRSR" id="PIRSR637944-1"/>
    </source>
</evidence>
<organism evidence="6 7">
    <name type="scientific">Aphanothece sacrum FPU1</name>
    <dbReference type="NCBI Taxonomy" id="1920663"/>
    <lineage>
        <taxon>Bacteria</taxon>
        <taxon>Bacillati</taxon>
        <taxon>Cyanobacteriota</taxon>
        <taxon>Cyanophyceae</taxon>
        <taxon>Oscillatoriophycideae</taxon>
        <taxon>Chroococcales</taxon>
        <taxon>Aphanothecaceae</taxon>
        <taxon>Aphanothece</taxon>
    </lineage>
</organism>
<gene>
    <name evidence="6" type="ORF">AsFPU1_0322</name>
</gene>
<feature type="domain" description="Thioredoxin" evidence="5">
    <location>
        <begin position="1"/>
        <end position="178"/>
    </location>
</feature>
<reference evidence="7" key="1">
    <citation type="submission" date="2017-05" db="EMBL/GenBank/DDBJ databases">
        <title>Physiological properties and genetic analysis related to exopolysaccharide production of fresh-water unicellular cyanobacterium Aphanothece sacrum, Suizenji Nori, that has been cultured as a food source in Japan.</title>
        <authorList>
            <person name="Kanesaki Y."/>
            <person name="Yoshikawa S."/>
            <person name="Ohki K."/>
        </authorList>
    </citation>
    <scope>NUCLEOTIDE SEQUENCE [LARGE SCALE GENOMIC DNA]</scope>
    <source>
        <strain evidence="7">FPU1</strain>
    </source>
</reference>
<dbReference type="GO" id="GO:0045454">
    <property type="term" value="P:cell redox homeostasis"/>
    <property type="evidence" value="ECO:0007669"/>
    <property type="project" value="TreeGrafter"/>
</dbReference>